<keyword evidence="2" id="KW-0812">Transmembrane</keyword>
<evidence type="ECO:0000313" key="3">
    <source>
        <dbReference type="Proteomes" id="UP000813463"/>
    </source>
</evidence>
<reference evidence="4" key="2">
    <citation type="submission" date="2025-08" db="UniProtKB">
        <authorList>
            <consortium name="RefSeq"/>
        </authorList>
    </citation>
    <scope>IDENTIFICATION</scope>
    <source>
        <tissue evidence="4">Leaf</tissue>
    </source>
</reference>
<dbReference type="KEGG" id="soe:110804307"/>
<keyword evidence="2" id="KW-0472">Membrane</keyword>
<gene>
    <name evidence="4" type="primary">LOC110804307</name>
</gene>
<keyword evidence="2" id="KW-1133">Transmembrane helix</keyword>
<dbReference type="GeneID" id="110804307"/>
<dbReference type="AlphaFoldDB" id="A0A9R0JCN0"/>
<organism evidence="3 4">
    <name type="scientific">Spinacia oleracea</name>
    <name type="common">Spinach</name>
    <dbReference type="NCBI Taxonomy" id="3562"/>
    <lineage>
        <taxon>Eukaryota</taxon>
        <taxon>Viridiplantae</taxon>
        <taxon>Streptophyta</taxon>
        <taxon>Embryophyta</taxon>
        <taxon>Tracheophyta</taxon>
        <taxon>Spermatophyta</taxon>
        <taxon>Magnoliopsida</taxon>
        <taxon>eudicotyledons</taxon>
        <taxon>Gunneridae</taxon>
        <taxon>Pentapetalae</taxon>
        <taxon>Caryophyllales</taxon>
        <taxon>Chenopodiaceae</taxon>
        <taxon>Chenopodioideae</taxon>
        <taxon>Anserineae</taxon>
        <taxon>Spinacia</taxon>
    </lineage>
</organism>
<feature type="region of interest" description="Disordered" evidence="1">
    <location>
        <begin position="94"/>
        <end position="141"/>
    </location>
</feature>
<protein>
    <submittedName>
        <fullName evidence="4">Histone chaperone ASF1-like</fullName>
    </submittedName>
</protein>
<evidence type="ECO:0000256" key="1">
    <source>
        <dbReference type="SAM" id="MobiDB-lite"/>
    </source>
</evidence>
<evidence type="ECO:0000313" key="4">
    <source>
        <dbReference type="RefSeq" id="XP_021865572.1"/>
    </source>
</evidence>
<keyword evidence="3" id="KW-1185">Reference proteome</keyword>
<name>A0A9R0JCN0_SPIOL</name>
<evidence type="ECO:0000256" key="2">
    <source>
        <dbReference type="SAM" id="Phobius"/>
    </source>
</evidence>
<accession>A0A9R0JCN0</accession>
<feature type="compositionally biased region" description="Acidic residues" evidence="1">
    <location>
        <begin position="97"/>
        <end position="120"/>
    </location>
</feature>
<dbReference type="RefSeq" id="XP_021865572.1">
    <property type="nucleotide sequence ID" value="XM_022009880.1"/>
</dbReference>
<feature type="transmembrane region" description="Helical" evidence="2">
    <location>
        <begin position="7"/>
        <end position="26"/>
    </location>
</feature>
<dbReference type="OrthoDB" id="10510568at2759"/>
<proteinExistence type="predicted"/>
<reference evidence="3" key="1">
    <citation type="journal article" date="2021" name="Nat. Commun.">
        <title>Genomic analyses provide insights into spinach domestication and the genetic basis of agronomic traits.</title>
        <authorList>
            <person name="Cai X."/>
            <person name="Sun X."/>
            <person name="Xu C."/>
            <person name="Sun H."/>
            <person name="Wang X."/>
            <person name="Ge C."/>
            <person name="Zhang Z."/>
            <person name="Wang Q."/>
            <person name="Fei Z."/>
            <person name="Jiao C."/>
            <person name="Wang Q."/>
        </authorList>
    </citation>
    <scope>NUCLEOTIDE SEQUENCE [LARGE SCALE GENOMIC DNA]</scope>
    <source>
        <strain evidence="3">cv. Varoflay</strain>
    </source>
</reference>
<sequence length="190" mass="21548">MELLIEIILTVSLSLIVTSFFVKLVSMQPNNTDTDNLTEEPLKIDKFQHTPFKGEVIKLEEFPSEGKSSVELYNVLGVVKEDCKFQDIVVVDSKESETEDYNDNADEEDDDNDDDDDNKDDDGCKDAGFVAEEEEGNGGERKLCEIEIESEEEMEEIGIMDDWEEIGRKDFEELLGSKTGLNNVDVNFEK</sequence>
<dbReference type="Proteomes" id="UP000813463">
    <property type="component" value="Chromosome 3"/>
</dbReference>